<proteinExistence type="predicted"/>
<protein>
    <submittedName>
        <fullName evidence="3">Uncharacterized protein</fullName>
    </submittedName>
</protein>
<dbReference type="SUPFAM" id="SSF53300">
    <property type="entry name" value="vWA-like"/>
    <property type="match status" value="1"/>
</dbReference>
<dbReference type="Pfam" id="PF25043">
    <property type="entry name" value="DUF7788"/>
    <property type="match status" value="1"/>
</dbReference>
<dbReference type="InterPro" id="IPR058580">
    <property type="entry name" value="DUF2828"/>
</dbReference>
<dbReference type="InterPro" id="IPR056690">
    <property type="entry name" value="DUF7788"/>
</dbReference>
<evidence type="ECO:0000313" key="3">
    <source>
        <dbReference type="EMBL" id="GJJ14560.1"/>
    </source>
</evidence>
<dbReference type="Pfam" id="PF11443">
    <property type="entry name" value="DUF2828"/>
    <property type="match status" value="1"/>
</dbReference>
<organism evidence="3 4">
    <name type="scientific">Clathrus columnatus</name>
    <dbReference type="NCBI Taxonomy" id="1419009"/>
    <lineage>
        <taxon>Eukaryota</taxon>
        <taxon>Fungi</taxon>
        <taxon>Dikarya</taxon>
        <taxon>Basidiomycota</taxon>
        <taxon>Agaricomycotina</taxon>
        <taxon>Agaricomycetes</taxon>
        <taxon>Phallomycetidae</taxon>
        <taxon>Phallales</taxon>
        <taxon>Clathraceae</taxon>
        <taxon>Clathrus</taxon>
    </lineage>
</organism>
<evidence type="ECO:0000259" key="2">
    <source>
        <dbReference type="Pfam" id="PF25043"/>
    </source>
</evidence>
<comment type="caution">
    <text evidence="3">The sequence shown here is derived from an EMBL/GenBank/DDBJ whole genome shotgun (WGS) entry which is preliminary data.</text>
</comment>
<dbReference type="AlphaFoldDB" id="A0AAV5ARP4"/>
<dbReference type="PANTHER" id="PTHR31373:SF27">
    <property type="entry name" value="TROVE DOMAIN-CONTAINING PROTEIN"/>
    <property type="match status" value="1"/>
</dbReference>
<dbReference type="InterPro" id="IPR011205">
    <property type="entry name" value="UCP015417_vWA"/>
</dbReference>
<dbReference type="PANTHER" id="PTHR31373">
    <property type="entry name" value="OS06G0652100 PROTEIN"/>
    <property type="match status" value="1"/>
</dbReference>
<dbReference type="Gene3D" id="3.40.50.410">
    <property type="entry name" value="von Willebrand factor, type A domain"/>
    <property type="match status" value="1"/>
</dbReference>
<feature type="domain" description="DUF7788" evidence="2">
    <location>
        <begin position="510"/>
        <end position="727"/>
    </location>
</feature>
<gene>
    <name evidence="3" type="ORF">Clacol_008825</name>
</gene>
<dbReference type="EMBL" id="BPWL01000010">
    <property type="protein sequence ID" value="GJJ14560.1"/>
    <property type="molecule type" value="Genomic_DNA"/>
</dbReference>
<evidence type="ECO:0000313" key="4">
    <source>
        <dbReference type="Proteomes" id="UP001050691"/>
    </source>
</evidence>
<feature type="domain" description="DUF2828" evidence="1">
    <location>
        <begin position="85"/>
        <end position="508"/>
    </location>
</feature>
<dbReference type="Proteomes" id="UP001050691">
    <property type="component" value="Unassembled WGS sequence"/>
</dbReference>
<accession>A0AAV5ARP4</accession>
<dbReference type="InterPro" id="IPR036465">
    <property type="entry name" value="vWFA_dom_sf"/>
</dbReference>
<evidence type="ECO:0000259" key="1">
    <source>
        <dbReference type="Pfam" id="PF11443"/>
    </source>
</evidence>
<keyword evidence="4" id="KW-1185">Reference proteome</keyword>
<dbReference type="PIRSF" id="PIRSF015417">
    <property type="entry name" value="T31B5_30_vWA"/>
    <property type="match status" value="1"/>
</dbReference>
<reference evidence="3" key="1">
    <citation type="submission" date="2021-10" db="EMBL/GenBank/DDBJ databases">
        <title>De novo Genome Assembly of Clathrus columnatus (Basidiomycota, Fungi) Using Illumina and Nanopore Sequence Data.</title>
        <authorList>
            <person name="Ogiso-Tanaka E."/>
            <person name="Itagaki H."/>
            <person name="Hosoya T."/>
            <person name="Hosaka K."/>
        </authorList>
    </citation>
    <scope>NUCLEOTIDE SEQUENCE</scope>
    <source>
        <strain evidence="3">MO-923</strain>
    </source>
</reference>
<sequence>MTARPPIYSNYPFVVLGSNVNANETSPTQSRRPVTLPLLPELHLPFDQVLHSVPSRPSASPTSHVPLVSHPFLDSLKDFQNHTETWNGAAAFRSTLSPTLNAFEGLSQATELCNVADLLDRSWRADPDATLRIIWNLRSIHQGKAAKEMFYRAFGWLYHSHPKTAIVNLPQLVDPVVRYTIKQKSPPLETIEDGMEVITHEEANNTSVTKTTNEIENGRCHGYWKDLLNILLLATTNELTPESKLSALGIKQRRRQSSESPDTRTASDIRGEKYKEWHNRIIEKLNNDVKFRILYVRVAQLFANALSRDMNILKQIADTNITAEQRVSLTYDLTLVGKWAPSLNASHDRMTNIATAIAQLLYGQGQLPITEANLEQPFSQENAHKLRSAYARWITTPLRRYLQIPEVAMSARRWDKIKYDRVPSQCMKINKDIFFKHDEDRFSQYLCDVDKGIKKLSGATLLPHELLTEAISILGPAKAQKKLQEMQTKVINQQWRTLVARIREAGTLDNAIAICDVSGSMGSLSPYSKGQPIFPAVALSILLSEIARPPWADHFITFSASPEMLSLDPTAGLQEKAKKMVVSSWGLNTDFNAVFTKLILPAATKAKLRPEDMVKRLFVFSDMQFDDSRPKTKKGTNSWETEHQIIKEAFEQAGYEIPEIVYWNLSNSTAKPITKDETGVAMLSGFSPNMLKIFLEGGRLDNISVVEEEVDDKVSSKKTLTPEETMLRVLGHESFSGLQVLD</sequence>
<name>A0AAV5ARP4_9AGAM</name>